<dbReference type="AlphaFoldDB" id="A0A0K0FQH4"/>
<accession>A0A0K0FQH4</accession>
<dbReference type="WBParaSite" id="SVE_1183100.1">
    <property type="protein sequence ID" value="SVE_1183100.1"/>
    <property type="gene ID" value="SVE_1183100"/>
</dbReference>
<dbReference type="Proteomes" id="UP000035680">
    <property type="component" value="Unassembled WGS sequence"/>
</dbReference>
<proteinExistence type="predicted"/>
<organism evidence="1 2">
    <name type="scientific">Strongyloides venezuelensis</name>
    <name type="common">Threadworm</name>
    <dbReference type="NCBI Taxonomy" id="75913"/>
    <lineage>
        <taxon>Eukaryota</taxon>
        <taxon>Metazoa</taxon>
        <taxon>Ecdysozoa</taxon>
        <taxon>Nematoda</taxon>
        <taxon>Chromadorea</taxon>
        <taxon>Rhabditida</taxon>
        <taxon>Tylenchina</taxon>
        <taxon>Panagrolaimomorpha</taxon>
        <taxon>Strongyloidoidea</taxon>
        <taxon>Strongyloididae</taxon>
        <taxon>Strongyloides</taxon>
    </lineage>
</organism>
<reference evidence="2" key="2">
    <citation type="submission" date="2015-08" db="UniProtKB">
        <authorList>
            <consortium name="WormBaseParasite"/>
        </authorList>
    </citation>
    <scope>IDENTIFICATION</scope>
</reference>
<name>A0A0K0FQH4_STRVS</name>
<reference evidence="1" key="1">
    <citation type="submission" date="2014-07" db="EMBL/GenBank/DDBJ databases">
        <authorList>
            <person name="Martin A.A"/>
            <person name="De Silva N."/>
        </authorList>
    </citation>
    <scope>NUCLEOTIDE SEQUENCE</scope>
</reference>
<dbReference type="STRING" id="75913.A0A0K0FQH4"/>
<keyword evidence="1" id="KW-1185">Reference proteome</keyword>
<evidence type="ECO:0000313" key="2">
    <source>
        <dbReference type="WBParaSite" id="SVE_1183100.1"/>
    </source>
</evidence>
<sequence length="182" mass="20179">MTHIDYAPDKFGESVRAIGDLICATIPNLSSSSKLDVISQCLLSILKRPVQQRLLDRLGFYKSLNDLYTDLECQHCNFSGHNKAQCKEFAKGLLKADYTVERKDIPVALKATYAVSTPCTNILRPAVVVLPINGLSTKCLIDSGSVISLIHFNNARFFDSYECEFKITGVRGLKKPSNHIPS</sequence>
<evidence type="ECO:0000313" key="1">
    <source>
        <dbReference type="Proteomes" id="UP000035680"/>
    </source>
</evidence>
<protein>
    <submittedName>
        <fullName evidence="2">Peptidase A2 domain-containing protein</fullName>
    </submittedName>
</protein>